<proteinExistence type="predicted"/>
<protein>
    <submittedName>
        <fullName evidence="2">SnoaL-like domain-containing protein</fullName>
    </submittedName>
</protein>
<keyword evidence="3" id="KW-1185">Reference proteome</keyword>
<dbReference type="InterPro" id="IPR032710">
    <property type="entry name" value="NTF2-like_dom_sf"/>
</dbReference>
<dbReference type="InterPro" id="IPR037401">
    <property type="entry name" value="SnoaL-like"/>
</dbReference>
<evidence type="ECO:0000259" key="1">
    <source>
        <dbReference type="Pfam" id="PF13577"/>
    </source>
</evidence>
<reference evidence="2 3" key="1">
    <citation type="submission" date="2017-05" db="EMBL/GenBank/DDBJ databases">
        <authorList>
            <person name="Varghese N."/>
            <person name="Submissions S."/>
        </authorList>
    </citation>
    <scope>NUCLEOTIDE SEQUENCE [LARGE SCALE GENOMIC DNA]</scope>
    <source>
        <strain evidence="2 3">SM16</strain>
    </source>
</reference>
<sequence>MTLDDLLAREALRDLVARYTTAGDRLRIEEFVSCFTEDAVLESERVAADRLFRYEGREAIRAWQERWRAGEGDTHGATFVRHHLSTSKIDLLGPATAQGRTYWVAWTDIGPDHAGYYLDAFRREGGEWLIAHRRVRMDWESPQSLFRTAVGRSA</sequence>
<name>A0ABY1Q8B0_9SPHN</name>
<dbReference type="CDD" id="cd00531">
    <property type="entry name" value="NTF2_like"/>
    <property type="match status" value="1"/>
</dbReference>
<dbReference type="EMBL" id="FXUI01000003">
    <property type="protein sequence ID" value="SMP60625.1"/>
    <property type="molecule type" value="Genomic_DNA"/>
</dbReference>
<evidence type="ECO:0000313" key="3">
    <source>
        <dbReference type="Proteomes" id="UP001157910"/>
    </source>
</evidence>
<dbReference type="Gene3D" id="3.10.450.50">
    <property type="match status" value="1"/>
</dbReference>
<gene>
    <name evidence="2" type="ORF">SAMN06296065_103118</name>
</gene>
<feature type="domain" description="SnoaL-like" evidence="1">
    <location>
        <begin position="5"/>
        <end position="134"/>
    </location>
</feature>
<comment type="caution">
    <text evidence="2">The sequence shown here is derived from an EMBL/GenBank/DDBJ whole genome shotgun (WGS) entry which is preliminary data.</text>
</comment>
<dbReference type="RefSeq" id="WP_283405570.1">
    <property type="nucleotide sequence ID" value="NZ_FXUI01000003.1"/>
</dbReference>
<evidence type="ECO:0000313" key="2">
    <source>
        <dbReference type="EMBL" id="SMP60625.1"/>
    </source>
</evidence>
<dbReference type="Pfam" id="PF13577">
    <property type="entry name" value="SnoaL_4"/>
    <property type="match status" value="1"/>
</dbReference>
<dbReference type="Proteomes" id="UP001157910">
    <property type="component" value="Unassembled WGS sequence"/>
</dbReference>
<dbReference type="SUPFAM" id="SSF54427">
    <property type="entry name" value="NTF2-like"/>
    <property type="match status" value="1"/>
</dbReference>
<organism evidence="2 3">
    <name type="scientific">Novosphingobium panipatense</name>
    <dbReference type="NCBI Taxonomy" id="428991"/>
    <lineage>
        <taxon>Bacteria</taxon>
        <taxon>Pseudomonadati</taxon>
        <taxon>Pseudomonadota</taxon>
        <taxon>Alphaproteobacteria</taxon>
        <taxon>Sphingomonadales</taxon>
        <taxon>Sphingomonadaceae</taxon>
        <taxon>Novosphingobium</taxon>
    </lineage>
</organism>
<accession>A0ABY1Q8B0</accession>